<evidence type="ECO:0008006" key="5">
    <source>
        <dbReference type="Google" id="ProtNLM"/>
    </source>
</evidence>
<comment type="caution">
    <text evidence="3">The sequence shown here is derived from an EMBL/GenBank/DDBJ whole genome shotgun (WGS) entry which is preliminary data.</text>
</comment>
<reference evidence="4" key="1">
    <citation type="journal article" date="2019" name="Int. J. Syst. Evol. Microbiol.">
        <title>The Global Catalogue of Microorganisms (GCM) 10K type strain sequencing project: providing services to taxonomists for standard genome sequencing and annotation.</title>
        <authorList>
            <consortium name="The Broad Institute Genomics Platform"/>
            <consortium name="The Broad Institute Genome Sequencing Center for Infectious Disease"/>
            <person name="Wu L."/>
            <person name="Ma J."/>
        </authorList>
    </citation>
    <scope>NUCLEOTIDE SEQUENCE [LARGE SCALE GENOMIC DNA]</scope>
    <source>
        <strain evidence="4">JCM 16540</strain>
    </source>
</reference>
<dbReference type="RefSeq" id="WP_204910889.1">
    <property type="nucleotide sequence ID" value="NZ_BAAAYR010000002.1"/>
</dbReference>
<dbReference type="PROSITE" id="PS51257">
    <property type="entry name" value="PROKAR_LIPOPROTEIN"/>
    <property type="match status" value="1"/>
</dbReference>
<dbReference type="EMBL" id="BAAAYR010000002">
    <property type="protein sequence ID" value="GAA3563599.1"/>
    <property type="molecule type" value="Genomic_DNA"/>
</dbReference>
<feature type="signal peptide" evidence="2">
    <location>
        <begin position="1"/>
        <end position="27"/>
    </location>
</feature>
<name>A0ABP6XBN0_9ACTN</name>
<feature type="chain" id="PRO_5046455571" description="Lipoprotein" evidence="2">
    <location>
        <begin position="28"/>
        <end position="183"/>
    </location>
</feature>
<keyword evidence="2" id="KW-0732">Signal</keyword>
<dbReference type="Proteomes" id="UP001500767">
    <property type="component" value="Unassembled WGS sequence"/>
</dbReference>
<evidence type="ECO:0000313" key="4">
    <source>
        <dbReference type="Proteomes" id="UP001500767"/>
    </source>
</evidence>
<gene>
    <name evidence="3" type="ORF">GCM10022197_18960</name>
</gene>
<keyword evidence="4" id="KW-1185">Reference proteome</keyword>
<evidence type="ECO:0000313" key="3">
    <source>
        <dbReference type="EMBL" id="GAA3563599.1"/>
    </source>
</evidence>
<evidence type="ECO:0000256" key="1">
    <source>
        <dbReference type="SAM" id="MobiDB-lite"/>
    </source>
</evidence>
<protein>
    <recommendedName>
        <fullName evidence="5">Lipoprotein</fullName>
    </recommendedName>
</protein>
<organism evidence="3 4">
    <name type="scientific">Microlunatus spumicola</name>
    <dbReference type="NCBI Taxonomy" id="81499"/>
    <lineage>
        <taxon>Bacteria</taxon>
        <taxon>Bacillati</taxon>
        <taxon>Actinomycetota</taxon>
        <taxon>Actinomycetes</taxon>
        <taxon>Propionibacteriales</taxon>
        <taxon>Propionibacteriaceae</taxon>
        <taxon>Microlunatus</taxon>
    </lineage>
</organism>
<accession>A0ABP6XBN0</accession>
<sequence length="183" mass="19831">MTRKVAGRWFVVSACLATLLGSACTPADPPAPPATSSAPTPTENAQEREERLAYAAAETSYREFRAEFYRVLGAGGSKSATTKMKATAAGPYLKYFTELAQAYRGEGVHSTGTERTGYVRPEGYSADSLLLDVCEDSTSVRDFDRQGKQTGKGEIRTARVEVRKIDGVWRVWDGTGKKASSCE</sequence>
<evidence type="ECO:0000256" key="2">
    <source>
        <dbReference type="SAM" id="SignalP"/>
    </source>
</evidence>
<feature type="region of interest" description="Disordered" evidence="1">
    <location>
        <begin position="27"/>
        <end position="49"/>
    </location>
</feature>
<proteinExistence type="predicted"/>